<name>A0A7W9JD60_9ACTN</name>
<keyword evidence="4" id="KW-1185">Reference proteome</keyword>
<dbReference type="Pfam" id="PF00795">
    <property type="entry name" value="CN_hydrolase"/>
    <property type="match status" value="1"/>
</dbReference>
<accession>A0A7W9JD60</accession>
<evidence type="ECO:0000313" key="4">
    <source>
        <dbReference type="Proteomes" id="UP000549971"/>
    </source>
</evidence>
<dbReference type="SUPFAM" id="SSF56317">
    <property type="entry name" value="Carbon-nitrogen hydrolase"/>
    <property type="match status" value="1"/>
</dbReference>
<feature type="domain" description="CN hydrolase" evidence="2">
    <location>
        <begin position="15"/>
        <end position="285"/>
    </location>
</feature>
<dbReference type="InterPro" id="IPR036526">
    <property type="entry name" value="C-N_Hydrolase_sf"/>
</dbReference>
<keyword evidence="1 3" id="KW-0378">Hydrolase</keyword>
<dbReference type="InterPro" id="IPR003010">
    <property type="entry name" value="C-N_Hydrolase"/>
</dbReference>
<evidence type="ECO:0000256" key="1">
    <source>
        <dbReference type="ARBA" id="ARBA00022801"/>
    </source>
</evidence>
<dbReference type="PANTHER" id="PTHR43674">
    <property type="entry name" value="NITRILASE C965.09-RELATED"/>
    <property type="match status" value="1"/>
</dbReference>
<dbReference type="GO" id="GO:0016811">
    <property type="term" value="F:hydrolase activity, acting on carbon-nitrogen (but not peptide) bonds, in linear amides"/>
    <property type="evidence" value="ECO:0007669"/>
    <property type="project" value="TreeGrafter"/>
</dbReference>
<dbReference type="AlphaFoldDB" id="A0A7W9JD60"/>
<dbReference type="EMBL" id="JACHMY010000001">
    <property type="protein sequence ID" value="MBB5839977.1"/>
    <property type="molecule type" value="Genomic_DNA"/>
</dbReference>
<comment type="caution">
    <text evidence="3">The sequence shown here is derived from an EMBL/GenBank/DDBJ whole genome shotgun (WGS) entry which is preliminary data.</text>
</comment>
<proteinExistence type="predicted"/>
<protein>
    <submittedName>
        <fullName evidence="3">Putative amidohydrolase</fullName>
    </submittedName>
</protein>
<dbReference type="PROSITE" id="PS50263">
    <property type="entry name" value="CN_HYDROLASE"/>
    <property type="match status" value="1"/>
</dbReference>
<dbReference type="CDD" id="cd07197">
    <property type="entry name" value="nitrilase"/>
    <property type="match status" value="1"/>
</dbReference>
<dbReference type="RefSeq" id="WP_184802015.1">
    <property type="nucleotide sequence ID" value="NZ_JACHMY010000001.1"/>
</dbReference>
<evidence type="ECO:0000313" key="3">
    <source>
        <dbReference type="EMBL" id="MBB5839977.1"/>
    </source>
</evidence>
<dbReference type="Gene3D" id="3.60.110.10">
    <property type="entry name" value="Carbon-nitrogen hydrolase"/>
    <property type="match status" value="1"/>
</dbReference>
<reference evidence="3 4" key="1">
    <citation type="submission" date="2020-08" db="EMBL/GenBank/DDBJ databases">
        <title>Sequencing the genomes of 1000 actinobacteria strains.</title>
        <authorList>
            <person name="Klenk H.-P."/>
        </authorList>
    </citation>
    <scope>NUCLEOTIDE SEQUENCE [LARGE SCALE GENOMIC DNA]</scope>
    <source>
        <strain evidence="3 4">DSM 28967</strain>
    </source>
</reference>
<organism evidence="3 4">
    <name type="scientific">Kribbella italica</name>
    <dbReference type="NCBI Taxonomy" id="1540520"/>
    <lineage>
        <taxon>Bacteria</taxon>
        <taxon>Bacillati</taxon>
        <taxon>Actinomycetota</taxon>
        <taxon>Actinomycetes</taxon>
        <taxon>Propionibacteriales</taxon>
        <taxon>Kribbellaceae</taxon>
        <taxon>Kribbella</taxon>
    </lineage>
</organism>
<sequence length="285" mass="30900">MPEPTTHPTLRIAAVQSTVRQDPTDAAALRESGAEVRSFLRQAAKAGARLVHFAEGALCFPSKYVMSELGPDEIGNSDWTKAQWQVLDEELAGIAALSADLGLWTAIASLHQQPDARPHNSLYVFDDQGRLVTRYDERTLSTTKLNYMYAPGTQPVTFELDGYRFGLAVGMDAHIPEIFIDYVRQDVDAVLLSYATTGLGQGQDAVAAVAPANAAINHYWLSLAVSTNPNLPETAAGILNSSGQWATQCPLDATPALTTYDLHKNNTLDAASRAWRQAARTRVTS</sequence>
<dbReference type="InterPro" id="IPR050345">
    <property type="entry name" value="Aliph_Amidase/BUP"/>
</dbReference>
<evidence type="ECO:0000259" key="2">
    <source>
        <dbReference type="PROSITE" id="PS50263"/>
    </source>
</evidence>
<dbReference type="PANTHER" id="PTHR43674:SF16">
    <property type="entry name" value="CARBON-NITROGEN FAMILY, PUTATIVE (AFU_ORTHOLOGUE AFUA_5G02350)-RELATED"/>
    <property type="match status" value="1"/>
</dbReference>
<gene>
    <name evidence="3" type="ORF">HDA39_006711</name>
</gene>
<dbReference type="Proteomes" id="UP000549971">
    <property type="component" value="Unassembled WGS sequence"/>
</dbReference>